<evidence type="ECO:0000256" key="7">
    <source>
        <dbReference type="PROSITE-ProRule" id="PRU01005"/>
    </source>
</evidence>
<gene>
    <name evidence="12" type="ORF">ACJMK2_018176</name>
</gene>
<dbReference type="Gene3D" id="3.40.390.10">
    <property type="entry name" value="Collagenase (Catalytic Domain)"/>
    <property type="match status" value="1"/>
</dbReference>
<keyword evidence="2 8" id="KW-0645">Protease</keyword>
<comment type="function">
    <text evidence="1">Metalloprotease.</text>
</comment>
<feature type="domain" description="ShKT" evidence="10">
    <location>
        <begin position="609"/>
        <end position="643"/>
    </location>
</feature>
<dbReference type="Pfam" id="PF01549">
    <property type="entry name" value="ShK"/>
    <property type="match status" value="8"/>
</dbReference>
<dbReference type="EC" id="3.4.24.-" evidence="9"/>
<keyword evidence="6 8" id="KW-0482">Metalloprotease</keyword>
<dbReference type="InterPro" id="IPR001506">
    <property type="entry name" value="Peptidase_M12A"/>
</dbReference>
<keyword evidence="4 8" id="KW-0378">Hydrolase</keyword>
<dbReference type="PANTHER" id="PTHR10127">
    <property type="entry name" value="DISCOIDIN, CUB, EGF, LAMININ , AND ZINC METALLOPROTEASE DOMAIN CONTAINING"/>
    <property type="match status" value="1"/>
</dbReference>
<dbReference type="PRINTS" id="PR00480">
    <property type="entry name" value="ASTACIN"/>
</dbReference>
<evidence type="ECO:0000256" key="9">
    <source>
        <dbReference type="RuleBase" id="RU361183"/>
    </source>
</evidence>
<comment type="caution">
    <text evidence="7">Lacks conserved residue(s) required for the propagation of feature annotation.</text>
</comment>
<dbReference type="GO" id="GO:0008270">
    <property type="term" value="F:zinc ion binding"/>
    <property type="evidence" value="ECO:0007669"/>
    <property type="project" value="UniProtKB-UniRule"/>
</dbReference>
<dbReference type="Proteomes" id="UP001634394">
    <property type="component" value="Unassembled WGS sequence"/>
</dbReference>
<dbReference type="PANTHER" id="PTHR10127:SF780">
    <property type="entry name" value="METALLOENDOPEPTIDASE"/>
    <property type="match status" value="1"/>
</dbReference>
<evidence type="ECO:0000256" key="8">
    <source>
        <dbReference type="PROSITE-ProRule" id="PRU01211"/>
    </source>
</evidence>
<evidence type="ECO:0000256" key="2">
    <source>
        <dbReference type="ARBA" id="ARBA00022670"/>
    </source>
</evidence>
<feature type="binding site" evidence="8">
    <location>
        <position position="214"/>
    </location>
    <ligand>
        <name>Zn(2+)</name>
        <dbReference type="ChEBI" id="CHEBI:29105"/>
        <note>catalytic</note>
    </ligand>
</feature>
<keyword evidence="9" id="KW-0732">Signal</keyword>
<comment type="caution">
    <text evidence="12">The sequence shown here is derived from an EMBL/GenBank/DDBJ whole genome shotgun (WGS) entry which is preliminary data.</text>
</comment>
<feature type="disulfide bond" evidence="7">
    <location>
        <begin position="664"/>
        <end position="698"/>
    </location>
</feature>
<keyword evidence="7" id="KW-1015">Disulfide bond</keyword>
<feature type="binding site" evidence="8">
    <location>
        <position position="208"/>
    </location>
    <ligand>
        <name>Zn(2+)</name>
        <dbReference type="ChEBI" id="CHEBI:29105"/>
        <note>catalytic</note>
    </ligand>
</feature>
<dbReference type="InterPro" id="IPR034035">
    <property type="entry name" value="Astacin-like_dom"/>
</dbReference>
<feature type="domain" description="ShKT" evidence="10">
    <location>
        <begin position="444"/>
        <end position="481"/>
    </location>
</feature>
<protein>
    <recommendedName>
        <fullName evidence="9">Metalloendopeptidase</fullName>
        <ecNumber evidence="9">3.4.24.-</ecNumber>
    </recommendedName>
</protein>
<dbReference type="PROSITE" id="PS51864">
    <property type="entry name" value="ASTACIN"/>
    <property type="match status" value="1"/>
</dbReference>
<dbReference type="GO" id="GO:0004222">
    <property type="term" value="F:metalloendopeptidase activity"/>
    <property type="evidence" value="ECO:0007669"/>
    <property type="project" value="UniProtKB-UniRule"/>
</dbReference>
<evidence type="ECO:0000313" key="12">
    <source>
        <dbReference type="EMBL" id="KAL3847255.1"/>
    </source>
</evidence>
<evidence type="ECO:0000256" key="3">
    <source>
        <dbReference type="ARBA" id="ARBA00022723"/>
    </source>
</evidence>
<dbReference type="SUPFAM" id="SSF55486">
    <property type="entry name" value="Metalloproteases ('zincins'), catalytic domain"/>
    <property type="match status" value="1"/>
</dbReference>
<feature type="domain" description="ShKT" evidence="10">
    <location>
        <begin position="543"/>
        <end position="579"/>
    </location>
</feature>
<dbReference type="PROSITE" id="PS51257">
    <property type="entry name" value="PROKAR_LIPOPROTEIN"/>
    <property type="match status" value="1"/>
</dbReference>
<sequence>MKSFVIMMKNQMLGYVILQLWLLGSCRGQVMMEELKSRYDMDPMEMIGPEAPTNLTIDQIILTAMGGLNAANNLVSTEEGLILCELDMFLTKDQYFGLHRVPGGNIRQKRKAARDPVLRWTDNIIPYRFVSNHFNLKEQYMIRQAMTEWERYTCLKFHPSTSADKNLVRFQNGQGCNSQLGMTRGEQALNLDQNGCRWRGLYLHEIGHAIGLVHEHQLPVRDNFIKIQWQNVQAGLEFCFDKYSVEAVDMMNVSYEYSSVMHYGVTAFSKDGRAKTILVTDKKIEEKIGAVYMKELSYTDVEIVNKMYRCSASCPTNIRCYNGYVDENCRCVCKDGSEACMEGKPGLDATCGANTYGDDWQCAVWAKSGQCETNPNFMNKACARACGPCGVGKTYDGCSNRYLNEKCRKWADEGDCLSNKMWMENNCCEACRNSGGSGTTVANCVNLHPKSAECDQWAKEGECGANPLWMIPNCRKSCGACGKPLPTAPPTPAPTPEYKGDCTDIYNTAECQGWADTGECEINPDWMIPNCRRSCRKCPSEGCVNIYDNSQCDYKKQRGECVKNRDWMETNCRRSCTNCTALSTTVPPPTIPARPTPSTVKPSTSVCKNLHNDDKMCNLWAGAGNCPINKWMTTNCAKACNKCVSAGDVTALTTSTESNLENVCKDTNSKCNILKKHGYCEINPAHAIPVCKRTCGACPEGPVCKDNTALCLVWKQEVGCTRNANYMLKNCQNACEMC</sequence>
<feature type="disulfide bond" evidence="7">
    <location>
        <begin position="704"/>
        <end position="738"/>
    </location>
</feature>
<dbReference type="EMBL" id="JBJQND010000016">
    <property type="protein sequence ID" value="KAL3847255.1"/>
    <property type="molecule type" value="Genomic_DNA"/>
</dbReference>
<feature type="domain" description="Peptidase M12A" evidence="11">
    <location>
        <begin position="111"/>
        <end position="311"/>
    </location>
</feature>
<evidence type="ECO:0000256" key="1">
    <source>
        <dbReference type="ARBA" id="ARBA00002657"/>
    </source>
</evidence>
<evidence type="ECO:0000259" key="11">
    <source>
        <dbReference type="PROSITE" id="PS51864"/>
    </source>
</evidence>
<dbReference type="InterPro" id="IPR024079">
    <property type="entry name" value="MetalloPept_cat_dom_sf"/>
</dbReference>
<feature type="chain" id="PRO_5044529312" description="Metalloendopeptidase" evidence="9">
    <location>
        <begin position="29"/>
        <end position="738"/>
    </location>
</feature>
<dbReference type="PROSITE" id="PS51670">
    <property type="entry name" value="SHKT"/>
    <property type="match status" value="6"/>
</dbReference>
<evidence type="ECO:0000256" key="5">
    <source>
        <dbReference type="ARBA" id="ARBA00022833"/>
    </source>
</evidence>
<keyword evidence="5 8" id="KW-0862">Zinc</keyword>
<evidence type="ECO:0000259" key="10">
    <source>
        <dbReference type="PROSITE" id="PS51670"/>
    </source>
</evidence>
<feature type="domain" description="ShKT" evidence="10">
    <location>
        <begin position="704"/>
        <end position="738"/>
    </location>
</feature>
<dbReference type="SMART" id="SM00235">
    <property type="entry name" value="ZnMc"/>
    <property type="match status" value="1"/>
</dbReference>
<name>A0ABD3UFU5_SINWO</name>
<dbReference type="InterPro" id="IPR003582">
    <property type="entry name" value="ShKT_dom"/>
</dbReference>
<dbReference type="InterPro" id="IPR006026">
    <property type="entry name" value="Peptidase_Metallo"/>
</dbReference>
<keyword evidence="13" id="KW-1185">Reference proteome</keyword>
<feature type="domain" description="ShKT" evidence="10">
    <location>
        <begin position="664"/>
        <end position="698"/>
    </location>
</feature>
<evidence type="ECO:0000256" key="6">
    <source>
        <dbReference type="ARBA" id="ARBA00023049"/>
    </source>
</evidence>
<dbReference type="GO" id="GO:0006508">
    <property type="term" value="P:proteolysis"/>
    <property type="evidence" value="ECO:0007669"/>
    <property type="project" value="UniProtKB-KW"/>
</dbReference>
<dbReference type="Pfam" id="PF01400">
    <property type="entry name" value="Astacin"/>
    <property type="match status" value="1"/>
</dbReference>
<proteinExistence type="predicted"/>
<dbReference type="SMART" id="SM00254">
    <property type="entry name" value="ShKT"/>
    <property type="match status" value="8"/>
</dbReference>
<dbReference type="AlphaFoldDB" id="A0ABD3UFU5"/>
<accession>A0ABD3UFU5</accession>
<feature type="domain" description="ShKT" evidence="10">
    <location>
        <begin position="502"/>
        <end position="538"/>
    </location>
</feature>
<feature type="signal peptide" evidence="9">
    <location>
        <begin position="1"/>
        <end position="28"/>
    </location>
</feature>
<comment type="cofactor">
    <cofactor evidence="8 9">
        <name>Zn(2+)</name>
        <dbReference type="ChEBI" id="CHEBI:29105"/>
    </cofactor>
    <text evidence="8 9">Binds 1 zinc ion per subunit.</text>
</comment>
<feature type="active site" evidence="8">
    <location>
        <position position="205"/>
    </location>
</feature>
<evidence type="ECO:0000313" key="13">
    <source>
        <dbReference type="Proteomes" id="UP001634394"/>
    </source>
</evidence>
<feature type="binding site" evidence="8">
    <location>
        <position position="204"/>
    </location>
    <ligand>
        <name>Zn(2+)</name>
        <dbReference type="ChEBI" id="CHEBI:29105"/>
        <note>catalytic</note>
    </ligand>
</feature>
<dbReference type="CDD" id="cd04280">
    <property type="entry name" value="ZnMc_astacin_like"/>
    <property type="match status" value="1"/>
</dbReference>
<keyword evidence="3 8" id="KW-0479">Metal-binding</keyword>
<organism evidence="12 13">
    <name type="scientific">Sinanodonta woodiana</name>
    <name type="common">Chinese pond mussel</name>
    <name type="synonym">Anodonta woodiana</name>
    <dbReference type="NCBI Taxonomy" id="1069815"/>
    <lineage>
        <taxon>Eukaryota</taxon>
        <taxon>Metazoa</taxon>
        <taxon>Spiralia</taxon>
        <taxon>Lophotrochozoa</taxon>
        <taxon>Mollusca</taxon>
        <taxon>Bivalvia</taxon>
        <taxon>Autobranchia</taxon>
        <taxon>Heteroconchia</taxon>
        <taxon>Palaeoheterodonta</taxon>
        <taxon>Unionida</taxon>
        <taxon>Unionoidea</taxon>
        <taxon>Unionidae</taxon>
        <taxon>Unioninae</taxon>
        <taxon>Sinanodonta</taxon>
    </lineage>
</organism>
<evidence type="ECO:0000256" key="4">
    <source>
        <dbReference type="ARBA" id="ARBA00022801"/>
    </source>
</evidence>
<reference evidence="12 13" key="1">
    <citation type="submission" date="2024-11" db="EMBL/GenBank/DDBJ databases">
        <title>Chromosome-level genome assembly of the freshwater bivalve Anodonta woodiana.</title>
        <authorList>
            <person name="Chen X."/>
        </authorList>
    </citation>
    <scope>NUCLEOTIDE SEQUENCE [LARGE SCALE GENOMIC DNA]</scope>
    <source>
        <strain evidence="12">MN2024</strain>
        <tissue evidence="12">Gills</tissue>
    </source>
</reference>